<dbReference type="SUPFAM" id="SSF54862">
    <property type="entry name" value="4Fe-4S ferredoxins"/>
    <property type="match status" value="1"/>
</dbReference>
<evidence type="ECO:0000313" key="11">
    <source>
        <dbReference type="EMBL" id="MBJ6801113.1"/>
    </source>
</evidence>
<evidence type="ECO:0000256" key="5">
    <source>
        <dbReference type="ARBA" id="ARBA00022723"/>
    </source>
</evidence>
<keyword evidence="4" id="KW-0004">4Fe-4S</keyword>
<reference evidence="11 12" key="1">
    <citation type="submission" date="2020-12" db="EMBL/GenBank/DDBJ databases">
        <title>Geomonas sp. Red259, isolated from paddy soil.</title>
        <authorList>
            <person name="Xu Z."/>
            <person name="Zhang Z."/>
            <person name="Masuda Y."/>
            <person name="Itoh H."/>
            <person name="Senoo K."/>
        </authorList>
    </citation>
    <scope>NUCLEOTIDE SEQUENCE [LARGE SCALE GENOMIC DNA]</scope>
    <source>
        <strain evidence="11 12">Red259</strain>
    </source>
</reference>
<keyword evidence="8 9" id="KW-0411">Iron-sulfur</keyword>
<comment type="caution">
    <text evidence="11">The sequence shown here is derived from an EMBL/GenBank/DDBJ whole genome shotgun (WGS) entry which is preliminary data.</text>
</comment>
<evidence type="ECO:0000256" key="6">
    <source>
        <dbReference type="ARBA" id="ARBA00022982"/>
    </source>
</evidence>
<comment type="function">
    <text evidence="2 9">Ferredoxins are iron-sulfur proteins that transfer electrons in a wide variety of metabolic reactions.</text>
</comment>
<sequence>MPSQVYVDQQLCIGCGLCVSILPGVFRLNGEGVSEVYGQGNADREKIQQAIESCPVNCIAWALTSRAGEGP</sequence>
<evidence type="ECO:0000256" key="7">
    <source>
        <dbReference type="ARBA" id="ARBA00023004"/>
    </source>
</evidence>
<evidence type="ECO:0000313" key="12">
    <source>
        <dbReference type="Proteomes" id="UP000641025"/>
    </source>
</evidence>
<dbReference type="InterPro" id="IPR001080">
    <property type="entry name" value="3Fe4S_ferredoxin"/>
</dbReference>
<dbReference type="PANTHER" id="PTHR39163:SF1">
    <property type="entry name" value="FERREDOXIN"/>
    <property type="match status" value="1"/>
</dbReference>
<dbReference type="EMBL" id="JAEMHK010000009">
    <property type="protein sequence ID" value="MBJ6801113.1"/>
    <property type="molecule type" value="Genomic_DNA"/>
</dbReference>
<evidence type="ECO:0000256" key="3">
    <source>
        <dbReference type="ARBA" id="ARBA00022448"/>
    </source>
</evidence>
<dbReference type="Gene3D" id="3.30.70.20">
    <property type="match status" value="1"/>
</dbReference>
<protein>
    <recommendedName>
        <fullName evidence="9">Ferredoxin</fullName>
    </recommendedName>
</protein>
<gene>
    <name evidence="11" type="ORF">JFN90_13345</name>
</gene>
<evidence type="ECO:0000256" key="8">
    <source>
        <dbReference type="ARBA" id="ARBA00023014"/>
    </source>
</evidence>
<organism evidence="11 12">
    <name type="scientific">Geomonas propionica</name>
    <dbReference type="NCBI Taxonomy" id="2798582"/>
    <lineage>
        <taxon>Bacteria</taxon>
        <taxon>Pseudomonadati</taxon>
        <taxon>Thermodesulfobacteriota</taxon>
        <taxon>Desulfuromonadia</taxon>
        <taxon>Geobacterales</taxon>
        <taxon>Geobacteraceae</taxon>
        <taxon>Geomonas</taxon>
    </lineage>
</organism>
<evidence type="ECO:0000259" key="10">
    <source>
        <dbReference type="PROSITE" id="PS51379"/>
    </source>
</evidence>
<dbReference type="RefSeq" id="WP_199395607.1">
    <property type="nucleotide sequence ID" value="NZ_JAEMHK010000009.1"/>
</dbReference>
<keyword evidence="7 9" id="KW-0408">Iron</keyword>
<comment type="cofactor">
    <cofactor evidence="1">
        <name>[4Fe-4S] cluster</name>
        <dbReference type="ChEBI" id="CHEBI:49883"/>
    </cofactor>
</comment>
<accession>A0ABS0YTB0</accession>
<dbReference type="PROSITE" id="PS51379">
    <property type="entry name" value="4FE4S_FER_2"/>
    <property type="match status" value="1"/>
</dbReference>
<dbReference type="PRINTS" id="PR00352">
    <property type="entry name" value="3FE4SFRDOXIN"/>
</dbReference>
<name>A0ABS0YTB0_9BACT</name>
<dbReference type="InterPro" id="IPR017896">
    <property type="entry name" value="4Fe4S_Fe-S-bd"/>
</dbReference>
<dbReference type="Pfam" id="PF13370">
    <property type="entry name" value="Fer4_13"/>
    <property type="match status" value="1"/>
</dbReference>
<keyword evidence="6 9" id="KW-0249">Electron transport</keyword>
<keyword evidence="12" id="KW-1185">Reference proteome</keyword>
<keyword evidence="5 9" id="KW-0479">Metal-binding</keyword>
<evidence type="ECO:0000256" key="2">
    <source>
        <dbReference type="ARBA" id="ARBA00003532"/>
    </source>
</evidence>
<evidence type="ECO:0000256" key="4">
    <source>
        <dbReference type="ARBA" id="ARBA00022485"/>
    </source>
</evidence>
<dbReference type="Proteomes" id="UP000641025">
    <property type="component" value="Unassembled WGS sequence"/>
</dbReference>
<feature type="domain" description="4Fe-4S ferredoxin-type" evidence="10">
    <location>
        <begin position="3"/>
        <end position="31"/>
    </location>
</feature>
<dbReference type="InterPro" id="IPR052395">
    <property type="entry name" value="ET_Ferredoxin"/>
</dbReference>
<proteinExistence type="predicted"/>
<evidence type="ECO:0000256" key="9">
    <source>
        <dbReference type="RuleBase" id="RU368020"/>
    </source>
</evidence>
<dbReference type="PANTHER" id="PTHR39163">
    <property type="entry name" value="FERREDOXIN"/>
    <property type="match status" value="1"/>
</dbReference>
<evidence type="ECO:0000256" key="1">
    <source>
        <dbReference type="ARBA" id="ARBA00001966"/>
    </source>
</evidence>
<keyword evidence="3 9" id="KW-0813">Transport</keyword>